<dbReference type="AlphaFoldDB" id="A0A7S1ZL27"/>
<reference evidence="1" key="1">
    <citation type="submission" date="2021-01" db="EMBL/GenBank/DDBJ databases">
        <authorList>
            <person name="Corre E."/>
            <person name="Pelletier E."/>
            <person name="Niang G."/>
            <person name="Scheremetjew M."/>
            <person name="Finn R."/>
            <person name="Kale V."/>
            <person name="Holt S."/>
            <person name="Cochrane G."/>
            <person name="Meng A."/>
            <person name="Brown T."/>
            <person name="Cohen L."/>
        </authorList>
    </citation>
    <scope>NUCLEOTIDE SEQUENCE</scope>
    <source>
        <strain evidence="1">Grunow 1884</strain>
    </source>
</reference>
<evidence type="ECO:0000313" key="1">
    <source>
        <dbReference type="EMBL" id="CAD9342373.1"/>
    </source>
</evidence>
<accession>A0A7S1ZL27</accession>
<gene>
    <name evidence="1" type="ORF">OSIN01602_LOCUS11568</name>
</gene>
<name>A0A7S1ZL27_TRICV</name>
<proteinExistence type="predicted"/>
<dbReference type="EMBL" id="HBGO01020158">
    <property type="protein sequence ID" value="CAD9342373.1"/>
    <property type="molecule type" value="Transcribed_RNA"/>
</dbReference>
<organism evidence="1">
    <name type="scientific">Trieres chinensis</name>
    <name type="common">Marine centric diatom</name>
    <name type="synonym">Odontella sinensis</name>
    <dbReference type="NCBI Taxonomy" id="1514140"/>
    <lineage>
        <taxon>Eukaryota</taxon>
        <taxon>Sar</taxon>
        <taxon>Stramenopiles</taxon>
        <taxon>Ochrophyta</taxon>
        <taxon>Bacillariophyta</taxon>
        <taxon>Mediophyceae</taxon>
        <taxon>Biddulphiophycidae</taxon>
        <taxon>Eupodiscales</taxon>
        <taxon>Parodontellaceae</taxon>
        <taxon>Trieres</taxon>
    </lineage>
</organism>
<sequence length="232" mass="26462">MDDWYVDQIGRTTCPRARHCLHVARAINLTAWLTWLRSQELFSLDWPSVDQIPPHQGSTAGLPPGIGVLLFRLLPATKADQTIMADVVVAWQTASGLCLVEALADLRLSTLSLGLHPDGHLFRGPDNKSWTSTFYRHNLLIPLLHQQLLQGDPTLQIYESLQQLLLKFYSMCSYHRGGCNHVSRRREGCVRAATPTEVYEHGRWKFTHAPDMPTHYREWDTTDRSTMTQLCM</sequence>
<protein>
    <submittedName>
        <fullName evidence="1">Uncharacterized protein</fullName>
    </submittedName>
</protein>